<dbReference type="Proteomes" id="UP001497457">
    <property type="component" value="Chromosome 2b"/>
</dbReference>
<dbReference type="InterPro" id="IPR011990">
    <property type="entry name" value="TPR-like_helical_dom_sf"/>
</dbReference>
<feature type="compositionally biased region" description="Low complexity" evidence="4">
    <location>
        <begin position="101"/>
        <end position="115"/>
    </location>
</feature>
<name>A0ABC9A0R7_9POAL</name>
<dbReference type="Pfam" id="PF13041">
    <property type="entry name" value="PPR_2"/>
    <property type="match status" value="1"/>
</dbReference>
<feature type="repeat" description="PPR" evidence="3">
    <location>
        <begin position="547"/>
        <end position="581"/>
    </location>
</feature>
<dbReference type="FunFam" id="1.25.40.10:FF:000813">
    <property type="entry name" value="Pentatricopeptide repeat-containing protein"/>
    <property type="match status" value="1"/>
</dbReference>
<feature type="repeat" description="PPR" evidence="3">
    <location>
        <begin position="748"/>
        <end position="783"/>
    </location>
</feature>
<gene>
    <name evidence="5" type="ORF">URODEC1_LOCUS49401</name>
</gene>
<evidence type="ECO:0000256" key="2">
    <source>
        <dbReference type="ARBA" id="ARBA00022946"/>
    </source>
</evidence>
<proteinExistence type="predicted"/>
<dbReference type="EMBL" id="OZ075112">
    <property type="protein sequence ID" value="CAL4969045.1"/>
    <property type="molecule type" value="Genomic_DNA"/>
</dbReference>
<evidence type="ECO:0008006" key="7">
    <source>
        <dbReference type="Google" id="ProtNLM"/>
    </source>
</evidence>
<dbReference type="PROSITE" id="PS51375">
    <property type="entry name" value="PPR"/>
    <property type="match status" value="3"/>
</dbReference>
<evidence type="ECO:0000256" key="3">
    <source>
        <dbReference type="PROSITE-ProRule" id="PRU00708"/>
    </source>
</evidence>
<feature type="repeat" description="PPR" evidence="3">
    <location>
        <begin position="270"/>
        <end position="304"/>
    </location>
</feature>
<dbReference type="Pfam" id="PF01535">
    <property type="entry name" value="PPR"/>
    <property type="match status" value="8"/>
</dbReference>
<dbReference type="FunFam" id="1.25.40.10:FF:000158">
    <property type="entry name" value="pentatricopeptide repeat-containing protein At2g33680"/>
    <property type="match status" value="1"/>
</dbReference>
<sequence>MNLMRHEAASEFRRGPAGGAVNKKEICYRRRAMGLNLIRAGFPEVYGPICAYLVESPWAPYPPFPLVLLATPFESSSSRPRSQFLIAAPMAPPLPPHLLSRSSSFRSSSANPASLQKGRRRSMSSVPNAATAPAAAAAQLSMLRAHARAGRMRPAREVFDAMPAPGRTLVAWTALMSGYATHGPATEALELLLCMLGLLLRPDAFVFSVALRACAAVGSLRLGRQLHAAVAKLGYVGADLFVANGLVTMYSSCQSLRCAEKVFGGIAAPDLVSLTSMLSAYTENGCDAEALMLFIEMVRDGVACDAFTLSVALRAASSLGHVGLGHQLHCCMIKMGLVGNEFLDNCLIGFYGRSGELQQMRKVFDEMDVKDLVSWNTIIQSYAENLCDEEALAHFRAMMFECAECDEFTMGSILHVVTRRGTFDHGMEIHGYLIRAGLDSDKHVMSALMDMYANWATPHKRHLIFPLRMLKYYLSVQGELDQFIVASSLKSCASDLDLAAGRMLHACILKSNANPDSFVTSSLVDMYAKCGALEESNLLFSRTKNPGTAAWSAVISGNCLNGQYGRAMHLFRRMQGEHVQPNEFTYTAALTACMALGDAVSGMEIHSNSIRNGYGTNTSVLKSLVNFYLRQGQYHQALKLCLSLSNHEVSWGTFVEAFSQADDHAGIVNLFHVLQRCGVELDHHTARFILSSCGKLALLEEGLQAHAYMTKHGLASTACMNNHLIDMYSSCGSLRNAFDAFNYMPDKDASSWTSIIAANVENGCPETAIRLFSQMLTKEKCRPTSQAFLLVLKACAETGLVSEAFRFFVSMTEVYRIQPSEGHFSLMIEVLGRAGMFKEAEHFIDSVVPSESCASARSLLCAAKQNGNDETVKLAADKLARLVPGVC</sequence>
<dbReference type="NCBIfam" id="TIGR00756">
    <property type="entry name" value="PPR"/>
    <property type="match status" value="3"/>
</dbReference>
<keyword evidence="2" id="KW-0809">Transit peptide</keyword>
<dbReference type="Gene3D" id="1.25.40.10">
    <property type="entry name" value="Tetratricopeptide repeat domain"/>
    <property type="match status" value="6"/>
</dbReference>
<dbReference type="FunFam" id="1.25.40.10:FF:002171">
    <property type="entry name" value="Pentatricopeptide repeat-containing protein"/>
    <property type="match status" value="1"/>
</dbReference>
<evidence type="ECO:0000256" key="1">
    <source>
        <dbReference type="ARBA" id="ARBA00022737"/>
    </source>
</evidence>
<keyword evidence="6" id="KW-1185">Reference proteome</keyword>
<protein>
    <recommendedName>
        <fullName evidence="7">Pentatricopeptide repeat-containing protein</fullName>
    </recommendedName>
</protein>
<dbReference type="InterPro" id="IPR046960">
    <property type="entry name" value="PPR_At4g14850-like_plant"/>
</dbReference>
<dbReference type="InterPro" id="IPR002885">
    <property type="entry name" value="PPR_rpt"/>
</dbReference>
<dbReference type="AlphaFoldDB" id="A0ABC9A0R7"/>
<keyword evidence="1" id="KW-0677">Repeat</keyword>
<dbReference type="GO" id="GO:0099402">
    <property type="term" value="P:plant organ development"/>
    <property type="evidence" value="ECO:0007669"/>
    <property type="project" value="UniProtKB-ARBA"/>
</dbReference>
<accession>A0ABC9A0R7</accession>
<dbReference type="PANTHER" id="PTHR47926:SF492">
    <property type="entry name" value="DYW DOMAIN-CONTAINING PROTEIN"/>
    <property type="match status" value="1"/>
</dbReference>
<organism evidence="5 6">
    <name type="scientific">Urochloa decumbens</name>
    <dbReference type="NCBI Taxonomy" id="240449"/>
    <lineage>
        <taxon>Eukaryota</taxon>
        <taxon>Viridiplantae</taxon>
        <taxon>Streptophyta</taxon>
        <taxon>Embryophyta</taxon>
        <taxon>Tracheophyta</taxon>
        <taxon>Spermatophyta</taxon>
        <taxon>Magnoliopsida</taxon>
        <taxon>Liliopsida</taxon>
        <taxon>Poales</taxon>
        <taxon>Poaceae</taxon>
        <taxon>PACMAD clade</taxon>
        <taxon>Panicoideae</taxon>
        <taxon>Panicodae</taxon>
        <taxon>Paniceae</taxon>
        <taxon>Melinidinae</taxon>
        <taxon>Urochloa</taxon>
    </lineage>
</organism>
<evidence type="ECO:0000256" key="4">
    <source>
        <dbReference type="SAM" id="MobiDB-lite"/>
    </source>
</evidence>
<reference evidence="5" key="1">
    <citation type="submission" date="2024-10" db="EMBL/GenBank/DDBJ databases">
        <authorList>
            <person name="Ryan C."/>
        </authorList>
    </citation>
    <scope>NUCLEOTIDE SEQUENCE [LARGE SCALE GENOMIC DNA]</scope>
</reference>
<evidence type="ECO:0000313" key="6">
    <source>
        <dbReference type="Proteomes" id="UP001497457"/>
    </source>
</evidence>
<evidence type="ECO:0000313" key="5">
    <source>
        <dbReference type="EMBL" id="CAL4969045.1"/>
    </source>
</evidence>
<feature type="region of interest" description="Disordered" evidence="4">
    <location>
        <begin position="101"/>
        <end position="128"/>
    </location>
</feature>
<dbReference type="PANTHER" id="PTHR47926">
    <property type="entry name" value="PENTATRICOPEPTIDE REPEAT-CONTAINING PROTEIN"/>
    <property type="match status" value="1"/>
</dbReference>
<dbReference type="FunFam" id="1.25.40.10:FF:000893">
    <property type="entry name" value="Pentatricopeptide repeat-containing protein"/>
    <property type="match status" value="1"/>
</dbReference>